<keyword evidence="2" id="KW-1003">Cell membrane</keyword>
<dbReference type="SUPFAM" id="SSF49265">
    <property type="entry name" value="Fibronectin type III"/>
    <property type="match status" value="3"/>
</dbReference>
<evidence type="ECO:0000256" key="6">
    <source>
        <dbReference type="ARBA" id="ARBA00022889"/>
    </source>
</evidence>
<protein>
    <submittedName>
        <fullName evidence="19">DS cell adhesion molecule like 1</fullName>
    </submittedName>
</protein>
<dbReference type="Pfam" id="PF25059">
    <property type="entry name" value="FN3_DSCAM-DSCAML_C"/>
    <property type="match status" value="1"/>
</dbReference>
<comment type="subcellular location">
    <subcellularLocation>
        <location evidence="1">Cell membrane</location>
        <topology evidence="1">Single-pass type I membrane protein</topology>
    </subcellularLocation>
    <subcellularLocation>
        <location evidence="14">Synapse</location>
    </subcellularLocation>
</comment>
<dbReference type="SMART" id="SM00409">
    <property type="entry name" value="IG"/>
    <property type="match status" value="9"/>
</dbReference>
<keyword evidence="6" id="KW-0130">Cell adhesion</keyword>
<reference evidence="20" key="2">
    <citation type="journal article" date="2007" name="PLoS Biol.">
        <title>Survey sequencing and comparative analysis of the elephant shark (Callorhinchus milii) genome.</title>
        <authorList>
            <person name="Venkatesh B."/>
            <person name="Kirkness E.F."/>
            <person name="Loh Y.H."/>
            <person name="Halpern A.L."/>
            <person name="Lee A.P."/>
            <person name="Johnson J."/>
            <person name="Dandona N."/>
            <person name="Viswanathan L.D."/>
            <person name="Tay A."/>
            <person name="Venter J.C."/>
            <person name="Strausberg R.L."/>
            <person name="Brenner S."/>
        </authorList>
    </citation>
    <scope>NUCLEOTIDE SEQUENCE [LARGE SCALE GENOMIC DNA]</scope>
</reference>
<evidence type="ECO:0000256" key="2">
    <source>
        <dbReference type="ARBA" id="ARBA00022475"/>
    </source>
</evidence>
<evidence type="ECO:0000256" key="4">
    <source>
        <dbReference type="ARBA" id="ARBA00022729"/>
    </source>
</evidence>
<dbReference type="Pfam" id="PF13927">
    <property type="entry name" value="Ig_3"/>
    <property type="match status" value="3"/>
</dbReference>
<dbReference type="GeneTree" id="ENSGT00940000155354"/>
<evidence type="ECO:0000256" key="11">
    <source>
        <dbReference type="ARBA" id="ARBA00023157"/>
    </source>
</evidence>
<feature type="domain" description="Ig-like" evidence="17">
    <location>
        <begin position="757"/>
        <end position="854"/>
    </location>
</feature>
<dbReference type="Pfam" id="PF07679">
    <property type="entry name" value="I-set"/>
    <property type="match status" value="5"/>
</dbReference>
<dbReference type="SMART" id="SM00406">
    <property type="entry name" value="IGv"/>
    <property type="match status" value="2"/>
</dbReference>
<dbReference type="Pfam" id="PF00041">
    <property type="entry name" value="fn3"/>
    <property type="match status" value="4"/>
</dbReference>
<dbReference type="FunFam" id="2.60.40.10:FF:000141">
    <property type="entry name" value="Down syndrome cell adhesion molecule a"/>
    <property type="match status" value="1"/>
</dbReference>
<feature type="domain" description="Fibronectin type-III" evidence="18">
    <location>
        <begin position="958"/>
        <end position="1057"/>
    </location>
</feature>
<proteinExistence type="predicted"/>
<dbReference type="InterPro" id="IPR003961">
    <property type="entry name" value="FN3_dom"/>
</dbReference>
<dbReference type="CDD" id="cd05734">
    <property type="entry name" value="Ig_DSCAM"/>
    <property type="match status" value="1"/>
</dbReference>
<dbReference type="GO" id="GO:0098632">
    <property type="term" value="F:cell-cell adhesion mediator activity"/>
    <property type="evidence" value="ECO:0007669"/>
    <property type="project" value="TreeGrafter"/>
</dbReference>
<feature type="domain" description="Ig-like" evidence="17">
    <location>
        <begin position="475"/>
        <end position="555"/>
    </location>
</feature>
<dbReference type="FunFam" id="2.60.40.10:FF:000315">
    <property type="entry name" value="Down syndrome cell adhesion molecule like 1"/>
    <property type="match status" value="1"/>
</dbReference>
<dbReference type="FunFam" id="2.60.40.10:FF:000477">
    <property type="entry name" value="DS cell adhesion molecule like 1"/>
    <property type="match status" value="1"/>
</dbReference>
<dbReference type="InterPro" id="IPR007110">
    <property type="entry name" value="Ig-like_dom"/>
</dbReference>
<feature type="domain" description="Ig-like" evidence="17">
    <location>
        <begin position="659"/>
        <end position="753"/>
    </location>
</feature>
<evidence type="ECO:0000256" key="3">
    <source>
        <dbReference type="ARBA" id="ARBA00022692"/>
    </source>
</evidence>
<evidence type="ECO:0000313" key="19">
    <source>
        <dbReference type="Ensembl" id="ENSCMIP00000015123.1"/>
    </source>
</evidence>
<evidence type="ECO:0000256" key="5">
    <source>
        <dbReference type="ARBA" id="ARBA00022737"/>
    </source>
</evidence>
<dbReference type="GO" id="GO:0070593">
    <property type="term" value="P:dendrite self-avoidance"/>
    <property type="evidence" value="ECO:0007669"/>
    <property type="project" value="TreeGrafter"/>
</dbReference>
<dbReference type="FunFam" id="2.60.40.10:FF:000219">
    <property type="entry name" value="Down syndrome cell adhesion molecule homolog"/>
    <property type="match status" value="1"/>
</dbReference>
<feature type="domain" description="Fibronectin type-III" evidence="18">
    <location>
        <begin position="1162"/>
        <end position="1260"/>
    </location>
</feature>
<dbReference type="InterPro" id="IPR013783">
    <property type="entry name" value="Ig-like_fold"/>
</dbReference>
<dbReference type="SMART" id="SM00408">
    <property type="entry name" value="IGc2"/>
    <property type="match status" value="8"/>
</dbReference>
<feature type="domain" description="Ig-like" evidence="17">
    <location>
        <begin position="1222"/>
        <end position="1300"/>
    </location>
</feature>
<dbReference type="PANTHER" id="PTHR10075">
    <property type="entry name" value="BASIGIN RELATED"/>
    <property type="match status" value="1"/>
</dbReference>
<keyword evidence="12" id="KW-0325">Glycoprotein</keyword>
<feature type="domain" description="Ig-like" evidence="17">
    <location>
        <begin position="193"/>
        <end position="277"/>
    </location>
</feature>
<dbReference type="GO" id="GO:0007156">
    <property type="term" value="P:homophilic cell adhesion via plasma membrane adhesion molecules"/>
    <property type="evidence" value="ECO:0007669"/>
    <property type="project" value="TreeGrafter"/>
</dbReference>
<evidence type="ECO:0000256" key="1">
    <source>
        <dbReference type="ARBA" id="ARBA00004251"/>
    </source>
</evidence>
<reference evidence="20" key="3">
    <citation type="journal article" date="2014" name="Nature">
        <title>Elephant shark genome provides unique insights into gnathostome evolution.</title>
        <authorList>
            <consortium name="International Elephant Shark Genome Sequencing Consortium"/>
            <person name="Venkatesh B."/>
            <person name="Lee A.P."/>
            <person name="Ravi V."/>
            <person name="Maurya A.K."/>
            <person name="Lian M.M."/>
            <person name="Swann J.B."/>
            <person name="Ohta Y."/>
            <person name="Flajnik M.F."/>
            <person name="Sutoh Y."/>
            <person name="Kasahara M."/>
            <person name="Hoon S."/>
            <person name="Gangu V."/>
            <person name="Roy S.W."/>
            <person name="Irimia M."/>
            <person name="Korzh V."/>
            <person name="Kondrychyn I."/>
            <person name="Lim Z.W."/>
            <person name="Tay B.H."/>
            <person name="Tohari S."/>
            <person name="Kong K.W."/>
            <person name="Ho S."/>
            <person name="Lorente-Galdos B."/>
            <person name="Quilez J."/>
            <person name="Marques-Bonet T."/>
            <person name="Raney B.J."/>
            <person name="Ingham P.W."/>
            <person name="Tay A."/>
            <person name="Hillier L.W."/>
            <person name="Minx P."/>
            <person name="Boehm T."/>
            <person name="Wilson R.K."/>
            <person name="Brenner S."/>
            <person name="Warren W.C."/>
        </authorList>
    </citation>
    <scope>NUCLEOTIDE SEQUENCE [LARGE SCALE GENOMIC DNA]</scope>
</reference>
<dbReference type="InterPro" id="IPR036116">
    <property type="entry name" value="FN3_sf"/>
</dbReference>
<evidence type="ECO:0000256" key="8">
    <source>
        <dbReference type="ARBA" id="ARBA00022989"/>
    </source>
</evidence>
<keyword evidence="4" id="KW-0732">Signal</keyword>
<keyword evidence="11" id="KW-1015">Disulfide bond</keyword>
<feature type="domain" description="Ig-like" evidence="17">
    <location>
        <begin position="82"/>
        <end position="184"/>
    </location>
</feature>
<dbReference type="FunFam" id="2.60.40.10:FF:000104">
    <property type="entry name" value="Down syndrome cell adhesion molecule b"/>
    <property type="match status" value="1"/>
</dbReference>
<dbReference type="PANTHER" id="PTHR10075:SF72">
    <property type="entry name" value="CELL ADHESION MOLECULE DSCAML1"/>
    <property type="match status" value="1"/>
</dbReference>
<evidence type="ECO:0000313" key="20">
    <source>
        <dbReference type="Proteomes" id="UP000314986"/>
    </source>
</evidence>
<feature type="transmembrane region" description="Helical" evidence="16">
    <location>
        <begin position="1525"/>
        <end position="1545"/>
    </location>
</feature>
<feature type="region of interest" description="Disordered" evidence="15">
    <location>
        <begin position="1725"/>
        <end position="1746"/>
    </location>
</feature>
<dbReference type="GO" id="GO:0007411">
    <property type="term" value="P:axon guidance"/>
    <property type="evidence" value="ECO:0007669"/>
    <property type="project" value="TreeGrafter"/>
</dbReference>
<reference evidence="19" key="4">
    <citation type="submission" date="2025-08" db="UniProtKB">
        <authorList>
            <consortium name="Ensembl"/>
        </authorList>
    </citation>
    <scope>IDENTIFICATION</scope>
</reference>
<keyword evidence="20" id="KW-1185">Reference proteome</keyword>
<evidence type="ECO:0000256" key="10">
    <source>
        <dbReference type="ARBA" id="ARBA00023136"/>
    </source>
</evidence>
<dbReference type="FunFam" id="2.60.40.10:FF:000215">
    <property type="entry name" value="Down syndrome cell adhesion molecule a"/>
    <property type="match status" value="1"/>
</dbReference>
<dbReference type="PROSITE" id="PS50853">
    <property type="entry name" value="FN3"/>
    <property type="match status" value="5"/>
</dbReference>
<dbReference type="FunFam" id="2.60.40.10:FF:000229">
    <property type="entry name" value="Down syndrome cell adhesion molecule homolog"/>
    <property type="match status" value="1"/>
</dbReference>
<keyword evidence="10 16" id="KW-0472">Membrane</keyword>
<dbReference type="CDD" id="cd05735">
    <property type="entry name" value="Ig_DSCAM"/>
    <property type="match status" value="1"/>
</dbReference>
<dbReference type="InterPro" id="IPR013106">
    <property type="entry name" value="Ig_V-set"/>
</dbReference>
<dbReference type="InterPro" id="IPR003599">
    <property type="entry name" value="Ig_sub"/>
</dbReference>
<dbReference type="GO" id="GO:0005886">
    <property type="term" value="C:plasma membrane"/>
    <property type="evidence" value="ECO:0007669"/>
    <property type="project" value="UniProtKB-SubCell"/>
</dbReference>
<feature type="domain" description="Ig-like" evidence="17">
    <location>
        <begin position="283"/>
        <end position="368"/>
    </location>
</feature>
<keyword evidence="8 16" id="KW-1133">Transmembrane helix</keyword>
<keyword evidence="7" id="KW-0524">Neurogenesis</keyword>
<evidence type="ECO:0000256" key="12">
    <source>
        <dbReference type="ARBA" id="ARBA00023180"/>
    </source>
</evidence>
<evidence type="ECO:0000259" key="18">
    <source>
        <dbReference type="PROSITE" id="PS50853"/>
    </source>
</evidence>
<dbReference type="FunFam" id="2.60.40.10:FF:000172">
    <property type="entry name" value="Down syndrome cell adhesion molecule b"/>
    <property type="match status" value="1"/>
</dbReference>
<dbReference type="GO" id="GO:0045202">
    <property type="term" value="C:synapse"/>
    <property type="evidence" value="ECO:0007669"/>
    <property type="project" value="UniProtKB-SubCell"/>
</dbReference>
<evidence type="ECO:0000256" key="16">
    <source>
        <dbReference type="SAM" id="Phobius"/>
    </source>
</evidence>
<dbReference type="Gene3D" id="2.60.40.10">
    <property type="entry name" value="Immunoglobulins"/>
    <property type="match status" value="16"/>
</dbReference>
<evidence type="ECO:0000256" key="14">
    <source>
        <dbReference type="ARBA" id="ARBA00034103"/>
    </source>
</evidence>
<dbReference type="FunFam" id="2.60.40.10:FF:000333">
    <property type="entry name" value="Down syndrome cell adhesion molecule"/>
    <property type="match status" value="1"/>
</dbReference>
<dbReference type="SUPFAM" id="SSF48726">
    <property type="entry name" value="Immunoglobulin"/>
    <property type="match status" value="9"/>
</dbReference>
<dbReference type="SMART" id="SM00060">
    <property type="entry name" value="FN3"/>
    <property type="match status" value="6"/>
</dbReference>
<dbReference type="InterPro" id="IPR013098">
    <property type="entry name" value="Ig_I-set"/>
</dbReference>
<dbReference type="InterPro" id="IPR003598">
    <property type="entry name" value="Ig_sub2"/>
</dbReference>
<feature type="domain" description="Ig-like" evidence="17">
    <location>
        <begin position="377"/>
        <end position="470"/>
    </location>
</feature>
<organism evidence="19 20">
    <name type="scientific">Callorhinchus milii</name>
    <name type="common">Ghost shark</name>
    <dbReference type="NCBI Taxonomy" id="7868"/>
    <lineage>
        <taxon>Eukaryota</taxon>
        <taxon>Metazoa</taxon>
        <taxon>Chordata</taxon>
        <taxon>Craniata</taxon>
        <taxon>Vertebrata</taxon>
        <taxon>Chondrichthyes</taxon>
        <taxon>Holocephali</taxon>
        <taxon>Chimaeriformes</taxon>
        <taxon>Callorhinchidae</taxon>
        <taxon>Callorhinchus</taxon>
    </lineage>
</organism>
<feature type="domain" description="Ig-like" evidence="17">
    <location>
        <begin position="1"/>
        <end position="74"/>
    </location>
</feature>
<feature type="domain" description="Fibronectin type-III" evidence="18">
    <location>
        <begin position="856"/>
        <end position="953"/>
    </location>
</feature>
<keyword evidence="5" id="KW-0677">Repeat</keyword>
<feature type="domain" description="Fibronectin type-III" evidence="18">
    <location>
        <begin position="1062"/>
        <end position="1158"/>
    </location>
</feature>
<reference evidence="19" key="5">
    <citation type="submission" date="2025-09" db="UniProtKB">
        <authorList>
            <consortium name="Ensembl"/>
        </authorList>
    </citation>
    <scope>IDENTIFICATION</scope>
</reference>
<keyword evidence="9" id="KW-0770">Synapse</keyword>
<sequence>QVIFSSSVGTVLPCPAAGPPGTVLRWYLATKDDIYDVPNIRHVHPNGTLQLYPFSPSGFNSFIHNNDYFCTAENIAGKIRSPNIRVKAVFREPYTVRVEDQRSMRGSVAVFKCLIPSSVQEYVRVVSWEKDTISIIPGSRFHITSYGALYISDVQKEDALSTYRCITRHKYSGETRQSNGARLSVSDPMESAPTVLDSFKSREVWTGRSVELPCAASGYPNPAIRWLKDSRPLPVDSRWTKRITGLTITGLRVEDSGTYICEVTNTFGSAEVTETLTVIGKNPLRVMVTPKKLKMGIGSTVVLSCAVAGSPEYIIRWYRNTELIAPDNFISIRGINNETLLITSAQKSHSGAYQCFATRKTQTAQDFSIIVLEDGTPRIISSFSEKVVNPGEQFSLMCAAKGAPPPTITWTLDDETIHRDSGHRTSQFTMTDGTAISHMNVSHPQIKDGGVYCCSARNLVGSAEYQARINVRGSPSIRSMRNITAVAGRDTFVNCRVIGYPYYSIKWYKDAVLLPDNHRQAVFENGTLKLVDVQKGMDEGEYVCSVLVQQQHSISKRVHVAVKVPPLIQPFEFPPASIGQLLYIPCVVSSGDMPIRITWRKDGQVILSGSGVTIETKEFMSSLQISSVSLKHNGNYTCIASNDAATVMRERQLIVRVAPRFVVQPNNQDGIYGKAGVLNCSVDGYPPPKVMWKHAKGSGNPQQYHPVPLTGRIQILANGSLLIRHVLEEDIGYYLCQASNGVGTDISKSMFLTVKIPAMITSHPNTTIAIKGQNKELNCTARGERPIIIRWEKEDTVIDPDRMFRYTVGTKDNGEEVVSTLRIVPADRGDSGFFSCHAINSYGEDRGLIQLTVQEPPDPPELEIREVKARSMNLRWTQRFDGNSLILGFDIEYKNKSDSWDLKQSTRNINPTINQANIVDLHPASVYSIRIYSFNKIGRSDPSKELTVSTEEAAPDGPPMEVILQPVTSQSIRVTWKAPRKELQNGVIRGYQIGYRENGPGSNGQYSIVEMKATGDNEVYTLDNLKKFAQYGVVVQAFNRAGTGPSSSEINATTLEDVPSQPPDNVKAVSISSDVVTISWSPPPRSTLNGVLKGFRVIYWSMHRDGDWGQMQNITTTKNRVELKGLEKFTNYSVQVLAFTQAGDGVRSVVLYMQTKEDIPGPPSGIKAVPSSASSVVVSWLPPAKPNGIIRKYTIFCSSPGSRQPVRSGMGVMVGAGGGTAPAKIIAFGGTVTTPWMRDVVLPCRAVGEPVPTIKWTKDSEDSAIPVHVDGQRMIYNNGSLALRSVKAEDSGYYTCTATNTWGFDTIIVNLLVQVPPDQPRLIVSDTSASSITLDWIPGDNGGSSIRGFVLQYSVDNSEEWKDVFINPTERSFKLDNLKCGTWYKVKLAAKNSVGAGRISEIIEAKTHGKEPAFNKDQHLFTHINSTHARLNLLGWNNGGCPIAVVVLEYRAKGSWPWHSLRTNMSGEVFLQDLREATWYELKMRACNSAGCGNETTQFATLDYDGSTIPPIKSLQGEGDDVKKLFTIACPVILATVAVVLLFIVRKKRKERRLKRLRGRKNGNQWDLTRVCVSEVVGECVRVYVCIPHPPHAHTHTHTHMPSWVSSPSTSISSWSLGEDKATIPPADAEFSQSVNPQSFCTGVSLHHPALIQNTGPLIDMSDIRPGTSEYLFVAVYKGRNSMVSTESASSTYEELARAYEHAKLEEQLQHAKFEITECFISDSSSDQMTTGTNENADSMTSMSTPSEAGICRFTASPPKPQDPERGKNVAVPIAHRAGKGNHLDSRSQLLSKLLPLPFQAVGSRPQQLAA</sequence>
<evidence type="ECO:0000256" key="13">
    <source>
        <dbReference type="ARBA" id="ARBA00023319"/>
    </source>
</evidence>
<accession>A0A4W3HDW4</accession>
<keyword evidence="13" id="KW-0393">Immunoglobulin domain</keyword>
<reference evidence="20" key="1">
    <citation type="journal article" date="2006" name="Science">
        <title>Ancient noncoding elements conserved in the human genome.</title>
        <authorList>
            <person name="Venkatesh B."/>
            <person name="Kirkness E.F."/>
            <person name="Loh Y.H."/>
            <person name="Halpern A.L."/>
            <person name="Lee A.P."/>
            <person name="Johnson J."/>
            <person name="Dandona N."/>
            <person name="Viswanathan L.D."/>
            <person name="Tay A."/>
            <person name="Venter J.C."/>
            <person name="Strausberg R.L."/>
            <person name="Brenner S."/>
        </authorList>
    </citation>
    <scope>NUCLEOTIDE SEQUENCE [LARGE SCALE GENOMIC DNA]</scope>
</reference>
<evidence type="ECO:0000259" key="17">
    <source>
        <dbReference type="PROSITE" id="PS50835"/>
    </source>
</evidence>
<dbReference type="Ensembl" id="ENSCMIT00000015440.1">
    <property type="protein sequence ID" value="ENSCMIP00000015123.1"/>
    <property type="gene ID" value="ENSCMIG00000007361.1"/>
</dbReference>
<feature type="domain" description="Ig-like" evidence="17">
    <location>
        <begin position="565"/>
        <end position="654"/>
    </location>
</feature>
<feature type="domain" description="Fibronectin type-III" evidence="18">
    <location>
        <begin position="1316"/>
        <end position="1410"/>
    </location>
</feature>
<dbReference type="PROSITE" id="PS50835">
    <property type="entry name" value="IG_LIKE"/>
    <property type="match status" value="10"/>
</dbReference>
<dbReference type="FunFam" id="2.60.40.10:FF:000176">
    <property type="entry name" value="Down syndrome cell adhesion molecule a"/>
    <property type="match status" value="1"/>
</dbReference>
<dbReference type="GO" id="GO:0030424">
    <property type="term" value="C:axon"/>
    <property type="evidence" value="ECO:0007669"/>
    <property type="project" value="TreeGrafter"/>
</dbReference>
<dbReference type="FunFam" id="2.60.40.10:FF:000120">
    <property type="entry name" value="Down syndrome cell adhesion molecule like 1"/>
    <property type="match status" value="1"/>
</dbReference>
<evidence type="ECO:0000256" key="15">
    <source>
        <dbReference type="SAM" id="MobiDB-lite"/>
    </source>
</evidence>
<dbReference type="InterPro" id="IPR036179">
    <property type="entry name" value="Ig-like_dom_sf"/>
</dbReference>
<keyword evidence="3 16" id="KW-0812">Transmembrane</keyword>
<dbReference type="CDD" id="cd00063">
    <property type="entry name" value="FN3"/>
    <property type="match status" value="5"/>
</dbReference>
<dbReference type="FunFam" id="2.60.40.10:FF:000264">
    <property type="entry name" value="Down syndrome cell adhesion molecule like 1"/>
    <property type="match status" value="1"/>
</dbReference>
<evidence type="ECO:0000256" key="9">
    <source>
        <dbReference type="ARBA" id="ARBA00023018"/>
    </source>
</evidence>
<dbReference type="Proteomes" id="UP000314986">
    <property type="component" value="Unassembled WGS sequence"/>
</dbReference>
<dbReference type="InterPro" id="IPR056754">
    <property type="entry name" value="DSCAM/DSCAML_C"/>
</dbReference>
<name>A0A4W3HDW4_CALMI</name>
<evidence type="ECO:0000256" key="7">
    <source>
        <dbReference type="ARBA" id="ARBA00022902"/>
    </source>
</evidence>
<dbReference type="FunFam" id="2.60.40.10:FF:000017">
    <property type="entry name" value="Down syndrome cell adhesion molecule b"/>
    <property type="match status" value="2"/>
</dbReference>
<dbReference type="CDD" id="cd00096">
    <property type="entry name" value="Ig"/>
    <property type="match status" value="1"/>
</dbReference>